<keyword evidence="5" id="KW-0677">Repeat</keyword>
<keyword evidence="13" id="KW-1185">Reference proteome</keyword>
<evidence type="ECO:0000256" key="10">
    <source>
        <dbReference type="SAM" id="MobiDB-lite"/>
    </source>
</evidence>
<dbReference type="InterPro" id="IPR003591">
    <property type="entry name" value="Leu-rich_rpt_typical-subtyp"/>
</dbReference>
<keyword evidence="12" id="KW-0418">Kinase</keyword>
<keyword evidence="7 11" id="KW-0472">Membrane</keyword>
<keyword evidence="4" id="KW-0732">Signal</keyword>
<dbReference type="PANTHER" id="PTHR27000:SF803">
    <property type="entry name" value="RECEPTOR-LIKE PROTEIN 45"/>
    <property type="match status" value="1"/>
</dbReference>
<keyword evidence="8 12" id="KW-0675">Receptor</keyword>
<dbReference type="PROSITE" id="PS51450">
    <property type="entry name" value="LRR"/>
    <property type="match status" value="3"/>
</dbReference>
<evidence type="ECO:0000256" key="9">
    <source>
        <dbReference type="ARBA" id="ARBA00023180"/>
    </source>
</evidence>
<dbReference type="SMART" id="SM00369">
    <property type="entry name" value="LRR_TYP"/>
    <property type="match status" value="10"/>
</dbReference>
<proteinExistence type="predicted"/>
<dbReference type="PRINTS" id="PR00019">
    <property type="entry name" value="LEURICHRPT"/>
</dbReference>
<protein>
    <submittedName>
        <fullName evidence="12">LRR receptor-like serine/threonine-protein kinase GSO1</fullName>
    </submittedName>
</protein>
<keyword evidence="12" id="KW-0808">Transferase</keyword>
<dbReference type="Proteomes" id="UP000095767">
    <property type="component" value="Unassembled WGS sequence"/>
</dbReference>
<organism evidence="12 13">
    <name type="scientific">Dichanthelium oligosanthes</name>
    <dbReference type="NCBI Taxonomy" id="888268"/>
    <lineage>
        <taxon>Eukaryota</taxon>
        <taxon>Viridiplantae</taxon>
        <taxon>Streptophyta</taxon>
        <taxon>Embryophyta</taxon>
        <taxon>Tracheophyta</taxon>
        <taxon>Spermatophyta</taxon>
        <taxon>Magnoliopsida</taxon>
        <taxon>Liliopsida</taxon>
        <taxon>Poales</taxon>
        <taxon>Poaceae</taxon>
        <taxon>PACMAD clade</taxon>
        <taxon>Panicoideae</taxon>
        <taxon>Panicodae</taxon>
        <taxon>Paniceae</taxon>
        <taxon>Dichantheliinae</taxon>
        <taxon>Dichanthelium</taxon>
    </lineage>
</organism>
<dbReference type="InterPro" id="IPR001611">
    <property type="entry name" value="Leu-rich_rpt"/>
</dbReference>
<feature type="region of interest" description="Disordered" evidence="10">
    <location>
        <begin position="31"/>
        <end position="53"/>
    </location>
</feature>
<evidence type="ECO:0000256" key="4">
    <source>
        <dbReference type="ARBA" id="ARBA00022729"/>
    </source>
</evidence>
<keyword evidence="6 11" id="KW-1133">Transmembrane helix</keyword>
<dbReference type="Gene3D" id="3.80.10.10">
    <property type="entry name" value="Ribonuclease Inhibitor"/>
    <property type="match status" value="4"/>
</dbReference>
<evidence type="ECO:0000256" key="1">
    <source>
        <dbReference type="ARBA" id="ARBA00004167"/>
    </source>
</evidence>
<reference evidence="12 13" key="1">
    <citation type="submission" date="2016-09" db="EMBL/GenBank/DDBJ databases">
        <title>The draft genome of Dichanthelium oligosanthes: A C3 panicoid grass species.</title>
        <authorList>
            <person name="Studer A.J."/>
            <person name="Schnable J.C."/>
            <person name="Brutnell T.P."/>
        </authorList>
    </citation>
    <scope>NUCLEOTIDE SEQUENCE [LARGE SCALE GENOMIC DNA]</scope>
    <source>
        <strain evidence="13">cv. Kellogg 1175</strain>
        <tissue evidence="12">Leaf</tissue>
    </source>
</reference>
<keyword evidence="3 11" id="KW-0812">Transmembrane</keyword>
<evidence type="ECO:0000313" key="13">
    <source>
        <dbReference type="Proteomes" id="UP000095767"/>
    </source>
</evidence>
<dbReference type="InterPro" id="IPR032675">
    <property type="entry name" value="LRR_dom_sf"/>
</dbReference>
<accession>A0A1E5WHD7</accession>
<evidence type="ECO:0000256" key="5">
    <source>
        <dbReference type="ARBA" id="ARBA00022737"/>
    </source>
</evidence>
<evidence type="ECO:0000256" key="6">
    <source>
        <dbReference type="ARBA" id="ARBA00022989"/>
    </source>
</evidence>
<dbReference type="PANTHER" id="PTHR27000">
    <property type="entry name" value="LEUCINE-RICH REPEAT RECEPTOR-LIKE PROTEIN KINASE FAMILY PROTEIN-RELATED"/>
    <property type="match status" value="1"/>
</dbReference>
<evidence type="ECO:0000256" key="3">
    <source>
        <dbReference type="ARBA" id="ARBA00022692"/>
    </source>
</evidence>
<dbReference type="SUPFAM" id="SSF52058">
    <property type="entry name" value="L domain-like"/>
    <property type="match status" value="1"/>
</dbReference>
<dbReference type="FunFam" id="3.80.10.10:FF:000095">
    <property type="entry name" value="LRR receptor-like serine/threonine-protein kinase GSO1"/>
    <property type="match status" value="1"/>
</dbReference>
<dbReference type="AlphaFoldDB" id="A0A1E5WHD7"/>
<dbReference type="FunFam" id="3.80.10.10:FF:000233">
    <property type="entry name" value="Leucine-rich repeat receptor-like protein kinase TDR"/>
    <property type="match status" value="1"/>
</dbReference>
<dbReference type="SMART" id="SM00365">
    <property type="entry name" value="LRR_SD22"/>
    <property type="match status" value="9"/>
</dbReference>
<evidence type="ECO:0000256" key="8">
    <source>
        <dbReference type="ARBA" id="ARBA00023170"/>
    </source>
</evidence>
<dbReference type="Pfam" id="PF00560">
    <property type="entry name" value="LRR_1"/>
    <property type="match status" value="8"/>
</dbReference>
<keyword evidence="2" id="KW-0433">Leucine-rich repeat</keyword>
<comment type="subcellular location">
    <subcellularLocation>
        <location evidence="1">Membrane</location>
        <topology evidence="1">Single-pass membrane protein</topology>
    </subcellularLocation>
</comment>
<dbReference type="Pfam" id="PF13855">
    <property type="entry name" value="LRR_8"/>
    <property type="match status" value="2"/>
</dbReference>
<dbReference type="GO" id="GO:0016020">
    <property type="term" value="C:membrane"/>
    <property type="evidence" value="ECO:0007669"/>
    <property type="project" value="UniProtKB-SubCell"/>
</dbReference>
<dbReference type="Pfam" id="PF13516">
    <property type="entry name" value="LRR_6"/>
    <property type="match status" value="1"/>
</dbReference>
<evidence type="ECO:0000256" key="2">
    <source>
        <dbReference type="ARBA" id="ARBA00022614"/>
    </source>
</evidence>
<evidence type="ECO:0000256" key="11">
    <source>
        <dbReference type="SAM" id="Phobius"/>
    </source>
</evidence>
<feature type="transmembrane region" description="Helical" evidence="11">
    <location>
        <begin position="892"/>
        <end position="915"/>
    </location>
</feature>
<keyword evidence="9" id="KW-0325">Glycoprotein</keyword>
<dbReference type="SUPFAM" id="SSF52047">
    <property type="entry name" value="RNI-like"/>
    <property type="match status" value="1"/>
</dbReference>
<dbReference type="GO" id="GO:0009791">
    <property type="term" value="P:post-embryonic development"/>
    <property type="evidence" value="ECO:0007669"/>
    <property type="project" value="UniProtKB-ARBA"/>
</dbReference>
<evidence type="ECO:0000256" key="7">
    <source>
        <dbReference type="ARBA" id="ARBA00023136"/>
    </source>
</evidence>
<evidence type="ECO:0000313" key="12">
    <source>
        <dbReference type="EMBL" id="OEL36793.1"/>
    </source>
</evidence>
<name>A0A1E5WHD7_9POAL</name>
<sequence length="949" mass="105249">MLIEGGMGGRSKLATCGQVVAMAWRRKGLAARRRGKGGGRRSGGGTGDVVTCGSRRHERGREARVVWPEVDADAPRQFIGDGVIQGIAFGGSGDGGVRVRDRPLTEEYEFDREVPDYNHYRFLNATMFLPFQELQSLSLVDLGIQGCIPGAGFEVWSNLHKLEILDLSWNQLNDTTILSLDTLPSLRSLSLSANLIIDAQIIKRLSKKRLKVLDLSSNVIVDNLPREVCNMTSLQTLDLHGNLFFGELPSCMGDLNSLQVLDLSHNLLKVRFPSLNFVNMPSLAYLSLSHNQLEGMLSLSSFSKCIRLKYLGLSSKSTNFQVRAETPVANMSMQLQVLELSNCRLNINSGVLHSLLLHQHGLLSVDLSNNNLSGHFPTWLIENNRYLSYLSVQNNSLVGPLVLPSKVNNYLVWLDASYNMLNNNIPVDISTKLPNLNQLSLSRNSFGGRCPSSFGYMENLQSLDISYNNISDDIAACFVRPQPRLTALFLSNNSFHGPLPEFLNFTSMEYLVLNNNNISGEIPTSICSISLLAFVDVSNNRFSGSLPNCISQISNLHSLNLRGNYFSGSIPADLCHLQFLTFLDLSKNRLSGQIPSLPNLTYLHLSENNFNGTFPLPLSSNSNLRTIDLRYNQLGGEIPSIIAEAFPELRVLLLKGNLFEGMISKQICHLKYLRLLDLSNNMLSEGIPSCLSSMGLIGGLNSFQFQYNSLNTSDIFIPGGIASEVFNGTLSELDQEEFTTKSRQDYYKGNILNYMSGLDFSSNQLQGSIPESIGNMQWLRALNFSNNSFSGPIPKSLSNLSNLESLDLSHNKLSGRIPPELTALQFLEVFSVAYNNLSGPTLGTKGQFITFDQRSYEGNLGLCGRPLLKNCSITPSVPLPEVDEGHDRTGDLILFGSSALFYAIGFWTSLTVLYFKTSWRWALFSAVDRFTDLLMVRMAILMRRFHSTD</sequence>
<comment type="caution">
    <text evidence="12">The sequence shown here is derived from an EMBL/GenBank/DDBJ whole genome shotgun (WGS) entry which is preliminary data.</text>
</comment>
<dbReference type="STRING" id="888268.A0A1E5WHD7"/>
<dbReference type="OrthoDB" id="4691307at2759"/>
<dbReference type="GO" id="GO:0016301">
    <property type="term" value="F:kinase activity"/>
    <property type="evidence" value="ECO:0007669"/>
    <property type="project" value="UniProtKB-KW"/>
</dbReference>
<gene>
    <name evidence="12" type="ORF">BAE44_0002191</name>
</gene>
<dbReference type="EMBL" id="LWDX02007949">
    <property type="protein sequence ID" value="OEL36793.1"/>
    <property type="molecule type" value="Genomic_DNA"/>
</dbReference>